<reference evidence="1 2" key="1">
    <citation type="submission" date="2019-06" db="EMBL/GenBank/DDBJ databases">
        <title>Genome analyses of bacteria isolated from kimchi.</title>
        <authorList>
            <person name="Lee S."/>
            <person name="Ahn S."/>
            <person name="Roh S."/>
        </authorList>
    </citation>
    <scope>NUCLEOTIDE SEQUENCE [LARGE SCALE GENOMIC DNA]</scope>
    <source>
        <strain evidence="1 2">CBA3630</strain>
    </source>
</reference>
<dbReference type="PANTHER" id="PTHR48098">
    <property type="entry name" value="ENTEROCHELIN ESTERASE-RELATED"/>
    <property type="match status" value="1"/>
</dbReference>
<organism evidence="1 2">
    <name type="scientific">Leuconostoc pseudomesenteroides</name>
    <dbReference type="NCBI Taxonomy" id="33968"/>
    <lineage>
        <taxon>Bacteria</taxon>
        <taxon>Bacillati</taxon>
        <taxon>Bacillota</taxon>
        <taxon>Bacilli</taxon>
        <taxon>Lactobacillales</taxon>
        <taxon>Lactobacillaceae</taxon>
        <taxon>Leuconostoc</taxon>
    </lineage>
</organism>
<accession>A0A5B8T381</accession>
<dbReference type="SUPFAM" id="SSF53474">
    <property type="entry name" value="alpha/beta-Hydrolases"/>
    <property type="match status" value="1"/>
</dbReference>
<dbReference type="KEGG" id="lpse:FGL85_07015"/>
<dbReference type="GO" id="GO:0016747">
    <property type="term" value="F:acyltransferase activity, transferring groups other than amino-acyl groups"/>
    <property type="evidence" value="ECO:0007669"/>
    <property type="project" value="TreeGrafter"/>
</dbReference>
<evidence type="ECO:0000313" key="1">
    <source>
        <dbReference type="EMBL" id="QEA42275.1"/>
    </source>
</evidence>
<proteinExistence type="predicted"/>
<dbReference type="EMBL" id="CP042383">
    <property type="protein sequence ID" value="QEA42275.1"/>
    <property type="molecule type" value="Genomic_DNA"/>
</dbReference>
<gene>
    <name evidence="1" type="ORF">FGL85_07015</name>
</gene>
<protein>
    <submittedName>
        <fullName evidence="1">Tributyrin esterase</fullName>
    </submittedName>
</protein>
<evidence type="ECO:0000313" key="2">
    <source>
        <dbReference type="Proteomes" id="UP000321296"/>
    </source>
</evidence>
<dbReference type="AlphaFoldDB" id="A0A5B8T381"/>
<dbReference type="InterPro" id="IPR029058">
    <property type="entry name" value="AB_hydrolase_fold"/>
</dbReference>
<dbReference type="Pfam" id="PF00756">
    <property type="entry name" value="Esterase"/>
    <property type="match status" value="1"/>
</dbReference>
<sequence length="246" mass="28218">MAVSHVEFYSEKLEMKTRVNVILPEHITKNGKVLLLLHGLGDDENAWLDQTRIVSYASQTNITIIMPRVDRSYYTSAIGGPKYFEYISQEILERFREWFNIAADRENTFIAGISMGGFGALKIGLSNPQMFKKIFAMSAMTDILKNWEDDSGRNDWFASLFGKPGQVRESINDISYLVSKQNDTSPAIWQLCGRKDPFYDINLILDKQIRRKGLQHEFVIVEGGHDWLVWDKGISQVLRMIADTDN</sequence>
<dbReference type="PANTHER" id="PTHR48098:SF1">
    <property type="entry name" value="DIACYLGLYCEROL ACYLTRANSFERASE_MYCOLYLTRANSFERASE AG85A"/>
    <property type="match status" value="1"/>
</dbReference>
<dbReference type="Proteomes" id="UP000321296">
    <property type="component" value="Chromosome"/>
</dbReference>
<name>A0A5B8T381_LEUPS</name>
<dbReference type="RefSeq" id="WP_147651409.1">
    <property type="nucleotide sequence ID" value="NZ_BMBO01000005.1"/>
</dbReference>
<dbReference type="InterPro" id="IPR000801">
    <property type="entry name" value="Esterase-like"/>
</dbReference>
<dbReference type="Gene3D" id="3.40.50.1820">
    <property type="entry name" value="alpha/beta hydrolase"/>
    <property type="match status" value="1"/>
</dbReference>
<dbReference type="InterPro" id="IPR050583">
    <property type="entry name" value="Mycobacterial_A85_antigen"/>
</dbReference>